<sequence length="676" mass="73207">MHNGQQAVEEIGHGKTHQQRFVGGSFLPLIFSFLILITLPISVVCSPTSQNAELGAPSSALTRRAPNGTLLECIQVSAPVFNPEAPRCEQTLMVHTFGFSYGMPFVGEYIPPPCNFTRVTFNFTVTSAGRQFDRLAVMFFNDTEIWRTSTAEPTAKGIVWTYMKDMSNFLTLFNEPQKIIFDLGNLVDDTYTGSWYTSLTATFWSAETNNSPADVIIPISAHGAASNSSSVFVVPENRAMNEVTLPRNAKKAIFSISSCGQATEEFWWSNVLQSDIDAFGSNTDITLYGHSPFREVQLFIDGILAGVAWPFPIIFTGGIVPGFWRPVVGIDAFDLREDEIDISAFIPLLSDGKAHTFEIKIAGVDDNGQGTGALTEAVGSNWVVTGKIFLWLDRNGKVTTGTQPVIKTQTSLKLGSTRKGVNGSVDSLEYYIKVARSLSITSTVKTSLGSQTATWNQNLAFSNEGLFSNRGNDQISSQTTTGADVSSNQYSKAFDYPLWVLSTYTLHPGGNYSIDGKMTRGKNLRTVGGLAFDTGLETFDFSHSPGNFGNSFVGTLSKNSQNGTASYLAVPAQKKSYGSGTTEQYYSLAGTGSPVATFQDGDNPAVQGGAELYHRHVLAANDSIVFDEETFGDVSVKHRHNAPDSGFSQRTFAEHGIMAMLGRGPAGVGGDGNRRH</sequence>
<proteinExistence type="predicted"/>
<dbReference type="AlphaFoldDB" id="A0A6A5WVK2"/>
<keyword evidence="1" id="KW-1133">Transmembrane helix</keyword>
<evidence type="ECO:0000313" key="4">
    <source>
        <dbReference type="Proteomes" id="UP000799779"/>
    </source>
</evidence>
<keyword evidence="4" id="KW-1185">Reference proteome</keyword>
<organism evidence="3 4">
    <name type="scientific">Amniculicola lignicola CBS 123094</name>
    <dbReference type="NCBI Taxonomy" id="1392246"/>
    <lineage>
        <taxon>Eukaryota</taxon>
        <taxon>Fungi</taxon>
        <taxon>Dikarya</taxon>
        <taxon>Ascomycota</taxon>
        <taxon>Pezizomycotina</taxon>
        <taxon>Dothideomycetes</taxon>
        <taxon>Pleosporomycetidae</taxon>
        <taxon>Pleosporales</taxon>
        <taxon>Amniculicolaceae</taxon>
        <taxon>Amniculicola</taxon>
    </lineage>
</organism>
<evidence type="ECO:0000259" key="2">
    <source>
        <dbReference type="Pfam" id="PF12222"/>
    </source>
</evidence>
<keyword evidence="1" id="KW-0472">Membrane</keyword>
<name>A0A6A5WVK2_9PLEO</name>
<evidence type="ECO:0000313" key="3">
    <source>
        <dbReference type="EMBL" id="KAF2005004.1"/>
    </source>
</evidence>
<dbReference type="Proteomes" id="UP000799779">
    <property type="component" value="Unassembled WGS sequence"/>
</dbReference>
<dbReference type="Pfam" id="PF25156">
    <property type="entry name" value="PNGase_A_C"/>
    <property type="match status" value="1"/>
</dbReference>
<feature type="transmembrane region" description="Helical" evidence="1">
    <location>
        <begin position="21"/>
        <end position="41"/>
    </location>
</feature>
<dbReference type="OrthoDB" id="1612078at2759"/>
<dbReference type="EMBL" id="ML977565">
    <property type="protein sequence ID" value="KAF2005004.1"/>
    <property type="molecule type" value="Genomic_DNA"/>
</dbReference>
<evidence type="ECO:0000256" key="1">
    <source>
        <dbReference type="SAM" id="Phobius"/>
    </source>
</evidence>
<reference evidence="3" key="1">
    <citation type="journal article" date="2020" name="Stud. Mycol.">
        <title>101 Dothideomycetes genomes: a test case for predicting lifestyles and emergence of pathogens.</title>
        <authorList>
            <person name="Haridas S."/>
            <person name="Albert R."/>
            <person name="Binder M."/>
            <person name="Bloem J."/>
            <person name="Labutti K."/>
            <person name="Salamov A."/>
            <person name="Andreopoulos B."/>
            <person name="Baker S."/>
            <person name="Barry K."/>
            <person name="Bills G."/>
            <person name="Bluhm B."/>
            <person name="Cannon C."/>
            <person name="Castanera R."/>
            <person name="Culley D."/>
            <person name="Daum C."/>
            <person name="Ezra D."/>
            <person name="Gonzalez J."/>
            <person name="Henrissat B."/>
            <person name="Kuo A."/>
            <person name="Liang C."/>
            <person name="Lipzen A."/>
            <person name="Lutzoni F."/>
            <person name="Magnuson J."/>
            <person name="Mondo S."/>
            <person name="Nolan M."/>
            <person name="Ohm R."/>
            <person name="Pangilinan J."/>
            <person name="Park H.-J."/>
            <person name="Ramirez L."/>
            <person name="Alfaro M."/>
            <person name="Sun H."/>
            <person name="Tritt A."/>
            <person name="Yoshinaga Y."/>
            <person name="Zwiers L.-H."/>
            <person name="Turgeon B."/>
            <person name="Goodwin S."/>
            <person name="Spatafora J."/>
            <person name="Crous P."/>
            <person name="Grigoriev I."/>
        </authorList>
    </citation>
    <scope>NUCLEOTIDE SEQUENCE</scope>
    <source>
        <strain evidence="3">CBS 123094</strain>
    </source>
</reference>
<keyword evidence="1" id="KW-0812">Transmembrane</keyword>
<dbReference type="InterPro" id="IPR056948">
    <property type="entry name" value="PNGaseA_N"/>
</dbReference>
<protein>
    <recommendedName>
        <fullName evidence="2">Peptide N-acetyl-beta-D-glucosaminyl asparaginase amidase A N-terminal domain-containing protein</fullName>
    </recommendedName>
</protein>
<gene>
    <name evidence="3" type="ORF">P154DRAFT_425593</name>
</gene>
<dbReference type="Pfam" id="PF12222">
    <property type="entry name" value="PNGaseA"/>
    <property type="match status" value="1"/>
</dbReference>
<feature type="domain" description="Peptide N-acetyl-beta-D-glucosaminyl asparaginase amidase A N-terminal" evidence="2">
    <location>
        <begin position="85"/>
        <end position="403"/>
    </location>
</feature>
<accession>A0A6A5WVK2</accession>
<dbReference type="InterPro" id="IPR021102">
    <property type="entry name" value="PNGase_A"/>
</dbReference>
<dbReference type="PANTHER" id="PTHR31104">
    <property type="entry name" value="PEPTIDE-N4-(N-ACETYL-BETA-GLUCOSAMINYL)ASPARAGINE AMIDASE A PROTEIN"/>
    <property type="match status" value="1"/>
</dbReference>